<organism evidence="4 5">
    <name type="scientific">Streptomyces fructofermentans</name>
    <dbReference type="NCBI Taxonomy" id="152141"/>
    <lineage>
        <taxon>Bacteria</taxon>
        <taxon>Bacillati</taxon>
        <taxon>Actinomycetota</taxon>
        <taxon>Actinomycetes</taxon>
        <taxon>Kitasatosporales</taxon>
        <taxon>Streptomycetaceae</taxon>
        <taxon>Streptomyces</taxon>
    </lineage>
</organism>
<protein>
    <recommendedName>
        <fullName evidence="3">OmpR/PhoB-type domain-containing protein</fullName>
    </recommendedName>
</protein>
<dbReference type="InterPro" id="IPR003018">
    <property type="entry name" value="GAF"/>
</dbReference>
<dbReference type="AlphaFoldDB" id="A0A918K7P4"/>
<accession>A0A918K7P4</accession>
<dbReference type="GO" id="GO:0000160">
    <property type="term" value="P:phosphorelay signal transduction system"/>
    <property type="evidence" value="ECO:0007669"/>
    <property type="project" value="InterPro"/>
</dbReference>
<proteinExistence type="predicted"/>
<dbReference type="GO" id="GO:0006355">
    <property type="term" value="P:regulation of DNA-templated transcription"/>
    <property type="evidence" value="ECO:0007669"/>
    <property type="project" value="InterPro"/>
</dbReference>
<dbReference type="EMBL" id="BMWD01000005">
    <property type="protein sequence ID" value="GGX51803.1"/>
    <property type="molecule type" value="Genomic_DNA"/>
</dbReference>
<dbReference type="SMART" id="SM00862">
    <property type="entry name" value="Trans_reg_C"/>
    <property type="match status" value="1"/>
</dbReference>
<sequence length="468" mass="50492">MQSVRALGPLAKNGRGRLSAQAFREDPMTQPSMDVARFAAGDAAQAARVLDKVRSATLSGQRAPLDPRPVIGESWGRMLRSGVDPDHDVRAGVLGPDEVQRRRRESPLQYVLPVLREGLLSVADLAHHIMVVADAEGRVLWREGSRPVLHRADGFGFEVGADWGEDVVGTNGVGTPAVVRRPVQVFAAEHFVRSHAAWTCTGAPITDPRDGRLLGVVDISGPWETMHPATLAWVDSVAKLAEARLRELHLTSLDRLRSVAAPILAKVPGRALVVDTDGWTAAVAGMPYLDRLALPKAIGTDRIWLPALGPCSVEPLPGGWLVRASDTVPAPRDATRIGLDVSQPRRWTVTVAGGTGTWTHELSPRHAELLYLLALHRGGRSAAELADDMFGDPARTVTVRAEMSRVRRYLGAVLEHRPYRFCEHAEVQVTLPDDPFGLLPHSTAPAVLGSRGTAPGSWRPRVGAPVTG</sequence>
<dbReference type="Gene3D" id="3.30.450.40">
    <property type="match status" value="1"/>
</dbReference>
<comment type="caution">
    <text evidence="4">The sequence shown here is derived from an EMBL/GenBank/DDBJ whole genome shotgun (WGS) entry which is preliminary data.</text>
</comment>
<dbReference type="InterPro" id="IPR029016">
    <property type="entry name" value="GAF-like_dom_sf"/>
</dbReference>
<evidence type="ECO:0000313" key="5">
    <source>
        <dbReference type="Proteomes" id="UP000645555"/>
    </source>
</evidence>
<dbReference type="Proteomes" id="UP000645555">
    <property type="component" value="Unassembled WGS sequence"/>
</dbReference>
<feature type="region of interest" description="Disordered" evidence="2">
    <location>
        <begin position="449"/>
        <end position="468"/>
    </location>
</feature>
<feature type="domain" description="OmpR/PhoB-type" evidence="3">
    <location>
        <begin position="356"/>
        <end position="421"/>
    </location>
</feature>
<keyword evidence="1" id="KW-0238">DNA-binding</keyword>
<evidence type="ECO:0000313" key="4">
    <source>
        <dbReference type="EMBL" id="GGX51803.1"/>
    </source>
</evidence>
<dbReference type="InterPro" id="IPR001867">
    <property type="entry name" value="OmpR/PhoB-type_DNA-bd"/>
</dbReference>
<evidence type="ECO:0000259" key="3">
    <source>
        <dbReference type="SMART" id="SM00862"/>
    </source>
</evidence>
<reference evidence="4" key="1">
    <citation type="journal article" date="2014" name="Int. J. Syst. Evol. Microbiol.">
        <title>Complete genome sequence of Corynebacterium casei LMG S-19264T (=DSM 44701T), isolated from a smear-ripened cheese.</title>
        <authorList>
            <consortium name="US DOE Joint Genome Institute (JGI-PGF)"/>
            <person name="Walter F."/>
            <person name="Albersmeier A."/>
            <person name="Kalinowski J."/>
            <person name="Ruckert C."/>
        </authorList>
    </citation>
    <scope>NUCLEOTIDE SEQUENCE</scope>
    <source>
        <strain evidence="4">JCM 4956</strain>
    </source>
</reference>
<gene>
    <name evidence="4" type="ORF">GCM10010515_18750</name>
</gene>
<dbReference type="Pfam" id="PF01590">
    <property type="entry name" value="GAF"/>
    <property type="match status" value="1"/>
</dbReference>
<keyword evidence="5" id="KW-1185">Reference proteome</keyword>
<reference evidence="4" key="2">
    <citation type="submission" date="2020-09" db="EMBL/GenBank/DDBJ databases">
        <authorList>
            <person name="Sun Q."/>
            <person name="Ohkuma M."/>
        </authorList>
    </citation>
    <scope>NUCLEOTIDE SEQUENCE</scope>
    <source>
        <strain evidence="4">JCM 4956</strain>
    </source>
</reference>
<dbReference type="GO" id="GO:0003677">
    <property type="term" value="F:DNA binding"/>
    <property type="evidence" value="ECO:0007669"/>
    <property type="project" value="UniProtKB-KW"/>
</dbReference>
<evidence type="ECO:0000256" key="2">
    <source>
        <dbReference type="SAM" id="MobiDB-lite"/>
    </source>
</evidence>
<name>A0A918K7P4_9ACTN</name>
<evidence type="ECO:0000256" key="1">
    <source>
        <dbReference type="ARBA" id="ARBA00023125"/>
    </source>
</evidence>